<dbReference type="PROSITE" id="PS50979">
    <property type="entry name" value="BC"/>
    <property type="match status" value="1"/>
</dbReference>
<keyword evidence="3" id="KW-0067">ATP-binding</keyword>
<keyword evidence="2" id="KW-0547">Nucleotide-binding</keyword>
<organism evidence="6">
    <name type="scientific">Tanacetum cinerariifolium</name>
    <name type="common">Dalmatian daisy</name>
    <name type="synonym">Chrysanthemum cinerariifolium</name>
    <dbReference type="NCBI Taxonomy" id="118510"/>
    <lineage>
        <taxon>Eukaryota</taxon>
        <taxon>Viridiplantae</taxon>
        <taxon>Streptophyta</taxon>
        <taxon>Embryophyta</taxon>
        <taxon>Tracheophyta</taxon>
        <taxon>Spermatophyta</taxon>
        <taxon>Magnoliopsida</taxon>
        <taxon>eudicotyledons</taxon>
        <taxon>Gunneridae</taxon>
        <taxon>Pentapetalae</taxon>
        <taxon>asterids</taxon>
        <taxon>campanulids</taxon>
        <taxon>Asterales</taxon>
        <taxon>Asteraceae</taxon>
        <taxon>Asteroideae</taxon>
        <taxon>Anthemideae</taxon>
        <taxon>Anthemidinae</taxon>
        <taxon>Tanacetum</taxon>
    </lineage>
</organism>
<dbReference type="SUPFAM" id="SSF52440">
    <property type="entry name" value="PreATP-grasp domain"/>
    <property type="match status" value="1"/>
</dbReference>
<reference evidence="6" key="1">
    <citation type="journal article" date="2019" name="Sci. Rep.">
        <title>Draft genome of Tanacetum cinerariifolium, the natural source of mosquito coil.</title>
        <authorList>
            <person name="Yamashiro T."/>
            <person name="Shiraishi A."/>
            <person name="Satake H."/>
            <person name="Nakayama K."/>
        </authorList>
    </citation>
    <scope>NUCLEOTIDE SEQUENCE</scope>
</reference>
<keyword evidence="1" id="KW-0436">Ligase</keyword>
<sequence length="80" mass="8413">DEDAILRIAKEKGADAIIPGYGFLSENAPFARRVNEAGLVWAGPSPEAIEAFGVKHTARDLAAKADVPIVPGTKGLVKDE</sequence>
<dbReference type="InterPro" id="IPR016185">
    <property type="entry name" value="PreATP-grasp_dom_sf"/>
</dbReference>
<dbReference type="PANTHER" id="PTHR18866">
    <property type="entry name" value="CARBOXYLASE:PYRUVATE/ACETYL-COA/PROPIONYL-COA CARBOXYLASE"/>
    <property type="match status" value="1"/>
</dbReference>
<dbReference type="PANTHER" id="PTHR18866:SF128">
    <property type="entry name" value="UREA AMIDOLYASE"/>
    <property type="match status" value="1"/>
</dbReference>
<accession>A0A699XR50</accession>
<keyword evidence="6" id="KW-0670">Pyruvate</keyword>
<evidence type="ECO:0000259" key="5">
    <source>
        <dbReference type="PROSITE" id="PS50979"/>
    </source>
</evidence>
<dbReference type="EMBL" id="BKCJ011882851">
    <property type="protein sequence ID" value="GFD60810.1"/>
    <property type="molecule type" value="Genomic_DNA"/>
</dbReference>
<dbReference type="InterPro" id="IPR005481">
    <property type="entry name" value="BC-like_N"/>
</dbReference>
<feature type="domain" description="Biotin carboxylation" evidence="5">
    <location>
        <begin position="1"/>
        <end position="80"/>
    </location>
</feature>
<dbReference type="Pfam" id="PF00289">
    <property type="entry name" value="Biotin_carb_N"/>
    <property type="match status" value="1"/>
</dbReference>
<dbReference type="Gene3D" id="3.30.470.20">
    <property type="entry name" value="ATP-grasp fold, B domain"/>
    <property type="match status" value="1"/>
</dbReference>
<evidence type="ECO:0000256" key="3">
    <source>
        <dbReference type="ARBA" id="ARBA00022840"/>
    </source>
</evidence>
<evidence type="ECO:0000256" key="4">
    <source>
        <dbReference type="ARBA" id="ARBA00023267"/>
    </source>
</evidence>
<dbReference type="InterPro" id="IPR050856">
    <property type="entry name" value="Biotin_carboxylase_complex"/>
</dbReference>
<dbReference type="AlphaFoldDB" id="A0A699XR50"/>
<dbReference type="InterPro" id="IPR011764">
    <property type="entry name" value="Biotin_carboxylation_dom"/>
</dbReference>
<proteinExistence type="predicted"/>
<feature type="non-terminal residue" evidence="6">
    <location>
        <position position="1"/>
    </location>
</feature>
<evidence type="ECO:0000313" key="6">
    <source>
        <dbReference type="EMBL" id="GFD60810.1"/>
    </source>
</evidence>
<keyword evidence="4" id="KW-0092">Biotin</keyword>
<name>A0A699XR50_TANCI</name>
<evidence type="ECO:0000256" key="1">
    <source>
        <dbReference type="ARBA" id="ARBA00022598"/>
    </source>
</evidence>
<dbReference type="GO" id="GO:0016874">
    <property type="term" value="F:ligase activity"/>
    <property type="evidence" value="ECO:0007669"/>
    <property type="project" value="UniProtKB-KW"/>
</dbReference>
<evidence type="ECO:0000256" key="2">
    <source>
        <dbReference type="ARBA" id="ARBA00022741"/>
    </source>
</evidence>
<comment type="caution">
    <text evidence="6">The sequence shown here is derived from an EMBL/GenBank/DDBJ whole genome shotgun (WGS) entry which is preliminary data.</text>
</comment>
<dbReference type="GO" id="GO:0005524">
    <property type="term" value="F:ATP binding"/>
    <property type="evidence" value="ECO:0007669"/>
    <property type="project" value="UniProtKB-KW"/>
</dbReference>
<gene>
    <name evidence="6" type="ORF">Tci_932779</name>
</gene>
<feature type="non-terminal residue" evidence="6">
    <location>
        <position position="80"/>
    </location>
</feature>
<protein>
    <submittedName>
        <fullName evidence="6">Pyruvate carboxylase</fullName>
    </submittedName>
</protein>